<evidence type="ECO:0000313" key="1">
    <source>
        <dbReference type="EMBL" id="RTH02543.1"/>
    </source>
</evidence>
<gene>
    <name evidence="1" type="ORF">CSW47_10645</name>
</gene>
<organism evidence="1 2">
    <name type="scientific">Thermus scotoductus</name>
    <dbReference type="NCBI Taxonomy" id="37636"/>
    <lineage>
        <taxon>Bacteria</taxon>
        <taxon>Thermotogati</taxon>
        <taxon>Deinococcota</taxon>
        <taxon>Deinococci</taxon>
        <taxon>Thermales</taxon>
        <taxon>Thermaceae</taxon>
        <taxon>Thermus</taxon>
    </lineage>
</organism>
<dbReference type="AlphaFoldDB" id="A0A430R5C3"/>
<accession>A0A430R5C3</accession>
<comment type="caution">
    <text evidence="1">The sequence shown here is derived from an EMBL/GenBank/DDBJ whole genome shotgun (WGS) entry which is preliminary data.</text>
</comment>
<dbReference type="Proteomes" id="UP000286734">
    <property type="component" value="Unassembled WGS sequence"/>
</dbReference>
<name>A0A430R5C3_THESC</name>
<dbReference type="EMBL" id="PELP01000333">
    <property type="protein sequence ID" value="RTH02543.1"/>
    <property type="molecule type" value="Genomic_DNA"/>
</dbReference>
<evidence type="ECO:0000313" key="2">
    <source>
        <dbReference type="Proteomes" id="UP000286734"/>
    </source>
</evidence>
<proteinExistence type="predicted"/>
<sequence>MGAVLWTGSLSKAFSWESLTPFVERGGTVLVVAPVFREEALMRAVWENVRVKRGQVILVTSFEAVRDPASYFLSLLALGAKAYLVPSWPLKPEGSFVVVDGKKGVMGPLVAGLADPERKTREFREDEVAKWYSYGFALARSGVPFEYDAQGAALAHILRKLGFGR</sequence>
<reference evidence="1 2" key="1">
    <citation type="journal article" date="2019" name="Extremophiles">
        <title>Biogeography of thermophiles and predominance of Thermus scotoductus in domestic water heaters.</title>
        <authorList>
            <person name="Wilpiszeski R.L."/>
            <person name="Zhang Z."/>
            <person name="House C.H."/>
        </authorList>
    </citation>
    <scope>NUCLEOTIDE SEQUENCE [LARGE SCALE GENOMIC DNA]</scope>
    <source>
        <strain evidence="1 2">34_S34</strain>
    </source>
</reference>
<protein>
    <submittedName>
        <fullName evidence="1">Uncharacterized protein</fullName>
    </submittedName>
</protein>